<dbReference type="OrthoDB" id="9802627at2"/>
<reference evidence="3 4" key="1">
    <citation type="submission" date="2018-03" db="EMBL/GenBank/DDBJ databases">
        <title>The ancient ancestry and fast evolution of plastids.</title>
        <authorList>
            <person name="Moore K.R."/>
            <person name="Magnabosco C."/>
            <person name="Momper L."/>
            <person name="Gold D.A."/>
            <person name="Bosak T."/>
            <person name="Fournier G.P."/>
        </authorList>
    </citation>
    <scope>NUCLEOTIDE SEQUENCE [LARGE SCALE GENOMIC DNA]</scope>
    <source>
        <strain evidence="3 4">CCALA 016</strain>
    </source>
</reference>
<dbReference type="GO" id="GO:0000270">
    <property type="term" value="P:peptidoglycan metabolic process"/>
    <property type="evidence" value="ECO:0007669"/>
    <property type="project" value="TreeGrafter"/>
</dbReference>
<evidence type="ECO:0000256" key="1">
    <source>
        <dbReference type="ARBA" id="ARBA00006096"/>
    </source>
</evidence>
<dbReference type="SUPFAM" id="SSF56601">
    <property type="entry name" value="beta-lactamase/transpeptidase-like"/>
    <property type="match status" value="1"/>
</dbReference>
<dbReference type="InterPro" id="IPR000667">
    <property type="entry name" value="Peptidase_S13"/>
</dbReference>
<dbReference type="RefSeq" id="WP_106455294.1">
    <property type="nucleotide sequence ID" value="NZ_PXOH01000002.1"/>
</dbReference>
<dbReference type="Gene3D" id="3.50.80.20">
    <property type="entry name" value="D-Ala-D-Ala carboxypeptidase C, peptidase S13"/>
    <property type="match status" value="1"/>
</dbReference>
<sequence>MLNILNLMLSGFLMNILGQPPKSLDPIPLVSWETSTIFDLPTQSDPTVEAMVKSYLKNLSALGLGSQNQRVWLETEWAELANQGGTVPTSAASLTKVATTLASIETWPLDHRFETRIYHTGNLVNGLIEGDLIVEGTGDPMFVWEEAIAVAHALTKAGIRQVKGNLIITGQFAMNFKTDPQIAGELFKQGINSNQWSSVVESQYAKLPNGTIRPQIAIARKVLTTAQLPKNAKLLLRHQSLTLAELLKQMNLYSNNVMSEMLAELVGGHEVVRQIMIKTAKVSPDEIQLVNGSGLSVDNRISPRAVCQIFQALEQKLGTKQMSVTDLFPVGGRDKDGTIHQRQIPYGVAIKTGTLAQVSALAGMIPTKERGKVWFAILNSGGNIDGFRHQQDQLLKQLSNHWELTPTLTPISPVSQVFLGDPNRNINVQN</sequence>
<keyword evidence="2" id="KW-0378">Hydrolase</keyword>
<gene>
    <name evidence="3" type="ORF">C7H19_02420</name>
</gene>
<proteinExistence type="inferred from homology"/>
<evidence type="ECO:0000313" key="4">
    <source>
        <dbReference type="Proteomes" id="UP000239001"/>
    </source>
</evidence>
<dbReference type="Proteomes" id="UP000239001">
    <property type="component" value="Unassembled WGS sequence"/>
</dbReference>
<dbReference type="GO" id="GO:0004185">
    <property type="term" value="F:serine-type carboxypeptidase activity"/>
    <property type="evidence" value="ECO:0007669"/>
    <property type="project" value="InterPro"/>
</dbReference>
<organism evidence="3 4">
    <name type="scientific">Aphanothece hegewaldii CCALA 016</name>
    <dbReference type="NCBI Taxonomy" id="2107694"/>
    <lineage>
        <taxon>Bacteria</taxon>
        <taxon>Bacillati</taxon>
        <taxon>Cyanobacteriota</taxon>
        <taxon>Cyanophyceae</taxon>
        <taxon>Oscillatoriophycideae</taxon>
        <taxon>Chroococcales</taxon>
        <taxon>Aphanothecaceae</taxon>
        <taxon>Aphanothece</taxon>
    </lineage>
</organism>
<keyword evidence="4" id="KW-1185">Reference proteome</keyword>
<dbReference type="Pfam" id="PF02113">
    <property type="entry name" value="Peptidase_S13"/>
    <property type="match status" value="2"/>
</dbReference>
<dbReference type="PANTHER" id="PTHR30023">
    <property type="entry name" value="D-ALANYL-D-ALANINE CARBOXYPEPTIDASE"/>
    <property type="match status" value="1"/>
</dbReference>
<dbReference type="InterPro" id="IPR012338">
    <property type="entry name" value="Beta-lactam/transpept-like"/>
</dbReference>
<keyword evidence="3" id="KW-0121">Carboxypeptidase</keyword>
<comment type="similarity">
    <text evidence="1">Belongs to the peptidase S13 family.</text>
</comment>
<dbReference type="PANTHER" id="PTHR30023:SF0">
    <property type="entry name" value="PENICILLIN-SENSITIVE CARBOXYPEPTIDASE A"/>
    <property type="match status" value="1"/>
</dbReference>
<dbReference type="GO" id="GO:0006508">
    <property type="term" value="P:proteolysis"/>
    <property type="evidence" value="ECO:0007669"/>
    <property type="project" value="InterPro"/>
</dbReference>
<evidence type="ECO:0000313" key="3">
    <source>
        <dbReference type="EMBL" id="PSF38929.1"/>
    </source>
</evidence>
<dbReference type="AlphaFoldDB" id="A0A2T1M2F7"/>
<dbReference type="EMBL" id="PXOH01000002">
    <property type="protein sequence ID" value="PSF38929.1"/>
    <property type="molecule type" value="Genomic_DNA"/>
</dbReference>
<comment type="caution">
    <text evidence="3">The sequence shown here is derived from an EMBL/GenBank/DDBJ whole genome shotgun (WGS) entry which is preliminary data.</text>
</comment>
<dbReference type="Gene3D" id="3.40.710.10">
    <property type="entry name" value="DD-peptidase/beta-lactamase superfamily"/>
    <property type="match status" value="1"/>
</dbReference>
<reference evidence="3 4" key="2">
    <citation type="submission" date="2018-03" db="EMBL/GenBank/DDBJ databases">
        <authorList>
            <person name="Keele B.F."/>
        </authorList>
    </citation>
    <scope>NUCLEOTIDE SEQUENCE [LARGE SCALE GENOMIC DNA]</scope>
    <source>
        <strain evidence="3 4">CCALA 016</strain>
    </source>
</reference>
<name>A0A2T1M2F7_9CHRO</name>
<accession>A0A2T1M2F7</accession>
<protein>
    <submittedName>
        <fullName evidence="3">D-alanyl-D-alanine carboxypeptidase</fullName>
    </submittedName>
</protein>
<keyword evidence="3" id="KW-0645">Protease</keyword>
<evidence type="ECO:0000256" key="2">
    <source>
        <dbReference type="ARBA" id="ARBA00022801"/>
    </source>
</evidence>
<dbReference type="PRINTS" id="PR00922">
    <property type="entry name" value="DADACBPTASE3"/>
</dbReference>